<comment type="caution">
    <text evidence="1">The sequence shown here is derived from an EMBL/GenBank/DDBJ whole genome shotgun (WGS) entry which is preliminary data.</text>
</comment>
<dbReference type="EMBL" id="JAFIQS010000018">
    <property type="protein sequence ID" value="KAG5162507.1"/>
    <property type="molecule type" value="Genomic_DNA"/>
</dbReference>
<name>A0A8H7XKX9_PSICU</name>
<dbReference type="OrthoDB" id="2927476at2759"/>
<dbReference type="AlphaFoldDB" id="A0A8H7XKX9"/>
<reference evidence="1" key="1">
    <citation type="submission" date="2021-02" db="EMBL/GenBank/DDBJ databases">
        <title>Psilocybe cubensis genome.</title>
        <authorList>
            <person name="Mckernan K.J."/>
            <person name="Crawford S."/>
            <person name="Trippe A."/>
            <person name="Kane L.T."/>
            <person name="Mclaughlin S."/>
        </authorList>
    </citation>
    <scope>NUCLEOTIDE SEQUENCE [LARGE SCALE GENOMIC DNA]</scope>
    <source>
        <strain evidence="1">MGC-MH-2018</strain>
    </source>
</reference>
<evidence type="ECO:0000313" key="1">
    <source>
        <dbReference type="EMBL" id="KAG5162507.1"/>
    </source>
</evidence>
<gene>
    <name evidence="1" type="ORF">JR316_012392</name>
</gene>
<organism evidence="1">
    <name type="scientific">Psilocybe cubensis</name>
    <name type="common">Psychedelic mushroom</name>
    <name type="synonym">Stropharia cubensis</name>
    <dbReference type="NCBI Taxonomy" id="181762"/>
    <lineage>
        <taxon>Eukaryota</taxon>
        <taxon>Fungi</taxon>
        <taxon>Dikarya</taxon>
        <taxon>Basidiomycota</taxon>
        <taxon>Agaricomycotina</taxon>
        <taxon>Agaricomycetes</taxon>
        <taxon>Agaricomycetidae</taxon>
        <taxon>Agaricales</taxon>
        <taxon>Agaricineae</taxon>
        <taxon>Strophariaceae</taxon>
        <taxon>Psilocybe</taxon>
    </lineage>
</organism>
<proteinExistence type="predicted"/>
<sequence>MSSIPDDHPIHKWIDSHLAVTDEYHAFSLFGPPALDPQNVELWELNTDIPIGPAILKLRGTINFQNGTCDFTVSIKVPIFPEVKLGSIKGNLNDGITLKIGSSKLISGLLTLHLIPYNGKKWLAIDIDVNILGKHYTKKDVRIVPLPYVYFTWTGLWLSVCTFNTNH</sequence>
<protein>
    <submittedName>
        <fullName evidence="1">Uncharacterized protein</fullName>
    </submittedName>
</protein>
<accession>A0A8H7XKX9</accession>